<dbReference type="PROSITE" id="PS00645">
    <property type="entry name" value="COMPLEX1_51K_2"/>
    <property type="match status" value="1"/>
</dbReference>
<dbReference type="Pfam" id="PF01512">
    <property type="entry name" value="Complex1_51K"/>
    <property type="match status" value="1"/>
</dbReference>
<keyword evidence="8" id="KW-1185">Reference proteome</keyword>
<feature type="domain" description="NADH-ubiquinone oxidoreductase 51kDa subunit iron-sulphur binding" evidence="6">
    <location>
        <begin position="329"/>
        <end position="374"/>
    </location>
</feature>
<dbReference type="EMBL" id="JACOPQ010000006">
    <property type="protein sequence ID" value="MBC5737112.1"/>
    <property type="molecule type" value="Genomic_DNA"/>
</dbReference>
<dbReference type="InterPro" id="IPR019554">
    <property type="entry name" value="Soluble_ligand-bd"/>
</dbReference>
<evidence type="ECO:0000313" key="8">
    <source>
        <dbReference type="Proteomes" id="UP000607645"/>
    </source>
</evidence>
<comment type="similarity">
    <text evidence="1">Belongs to the complex I 51 kDa subunit family.</text>
</comment>
<reference evidence="7" key="1">
    <citation type="submission" date="2020-08" db="EMBL/GenBank/DDBJ databases">
        <title>Genome public.</title>
        <authorList>
            <person name="Liu C."/>
            <person name="Sun Q."/>
        </authorList>
    </citation>
    <scope>NUCLEOTIDE SEQUENCE</scope>
    <source>
        <strain evidence="7">NSJ-52</strain>
    </source>
</reference>
<dbReference type="SUPFAM" id="SSF142984">
    <property type="entry name" value="Nqo1 middle domain-like"/>
    <property type="match status" value="1"/>
</dbReference>
<dbReference type="SMART" id="SM00928">
    <property type="entry name" value="NADH_4Fe-4S"/>
    <property type="match status" value="1"/>
</dbReference>
<dbReference type="SUPFAM" id="SSF140490">
    <property type="entry name" value="Nqo1C-terminal domain-like"/>
    <property type="match status" value="1"/>
</dbReference>
<dbReference type="Pfam" id="PF10531">
    <property type="entry name" value="SLBB"/>
    <property type="match status" value="1"/>
</dbReference>
<dbReference type="GO" id="GO:0046872">
    <property type="term" value="F:metal ion binding"/>
    <property type="evidence" value="ECO:0007669"/>
    <property type="project" value="UniProtKB-KW"/>
</dbReference>
<evidence type="ECO:0000256" key="5">
    <source>
        <dbReference type="ARBA" id="ARBA00023014"/>
    </source>
</evidence>
<dbReference type="GO" id="GO:0010181">
    <property type="term" value="F:FMN binding"/>
    <property type="evidence" value="ECO:0007669"/>
    <property type="project" value="InterPro"/>
</dbReference>
<dbReference type="RefSeq" id="WP_186919063.1">
    <property type="nucleotide sequence ID" value="NZ_JACOPQ010000006.1"/>
</dbReference>
<dbReference type="Gene3D" id="1.20.1440.230">
    <property type="entry name" value="NADH-ubiquinone oxidoreductase 51kDa subunit, iron-sulphur binding domain"/>
    <property type="match status" value="1"/>
</dbReference>
<keyword evidence="3" id="KW-0479">Metal-binding</keyword>
<sequence>MADFTPVLLTRAGHTTPFSVSEYISHGGYSALEKAVTMTGEEILKELTAARLMGRGGAGYPVDKKWRHLYGVEGGPKYVVCNADEGEPGTFKDRVLLEQDPLSVIEGMTIAGYLFGSPRGFIYIRGEYRDLQPLFERAVKHAHRFGYLGKNILGVEGFDFDITVVAGGGAYICGENSAMLNSIEGKVGRPRVKPPHLAEVGLYGKPTLVNNVESFAAVVPILNMGGDAYHALGTEFSGGTKLVSLCGHVKRPGTYEVPLGTPIRAIIEDWGGGTDSGRAVGFCQLGGHSGPIGFPEQLDTPYCYKAAKDAGLGIGSGSIVVMDEDVDPVAYLQKVMEFFVHESCGKCTPCRLGTTRMLELLTAFVEDRAVPGDVERLESLADNIAMLSSCGLGQSADKAVKSCLKHRRAAFEAHIVLKGGVS</sequence>
<dbReference type="GO" id="GO:0051539">
    <property type="term" value="F:4 iron, 4 sulfur cluster binding"/>
    <property type="evidence" value="ECO:0007669"/>
    <property type="project" value="UniProtKB-KW"/>
</dbReference>
<keyword evidence="2" id="KW-0004">4Fe-4S</keyword>
<dbReference type="Pfam" id="PF10589">
    <property type="entry name" value="NADH_4Fe-4S"/>
    <property type="match status" value="1"/>
</dbReference>
<evidence type="ECO:0000256" key="2">
    <source>
        <dbReference type="ARBA" id="ARBA00022485"/>
    </source>
</evidence>
<dbReference type="AlphaFoldDB" id="A0A8J6JKU4"/>
<name>A0A8J6JKU4_9FIRM</name>
<proteinExistence type="inferred from homology"/>
<dbReference type="GO" id="GO:0008137">
    <property type="term" value="F:NADH dehydrogenase (ubiquinone) activity"/>
    <property type="evidence" value="ECO:0007669"/>
    <property type="project" value="InterPro"/>
</dbReference>
<evidence type="ECO:0000256" key="4">
    <source>
        <dbReference type="ARBA" id="ARBA00023004"/>
    </source>
</evidence>
<dbReference type="PANTHER" id="PTHR43578:SF3">
    <property type="entry name" value="NADH-QUINONE OXIDOREDUCTASE SUBUNIT F"/>
    <property type="match status" value="1"/>
</dbReference>
<dbReference type="Gene3D" id="3.10.20.600">
    <property type="match status" value="1"/>
</dbReference>
<dbReference type="PANTHER" id="PTHR43578">
    <property type="entry name" value="NADH-QUINONE OXIDOREDUCTASE SUBUNIT F"/>
    <property type="match status" value="1"/>
</dbReference>
<dbReference type="InterPro" id="IPR001949">
    <property type="entry name" value="NADH-UbQ_OxRdtase_51kDa_CS"/>
</dbReference>
<dbReference type="SUPFAM" id="SSF142019">
    <property type="entry name" value="Nqo1 FMN-binding domain-like"/>
    <property type="match status" value="1"/>
</dbReference>
<comment type="caution">
    <text evidence="7">The sequence shown here is derived from an EMBL/GenBank/DDBJ whole genome shotgun (WGS) entry which is preliminary data.</text>
</comment>
<dbReference type="InterPro" id="IPR037225">
    <property type="entry name" value="Nuo51_FMN-bd_sf"/>
</dbReference>
<gene>
    <name evidence="7" type="ORF">H8S62_08835</name>
</gene>
<dbReference type="Proteomes" id="UP000607645">
    <property type="component" value="Unassembled WGS sequence"/>
</dbReference>
<keyword evidence="5" id="KW-0411">Iron-sulfur</keyword>
<protein>
    <submittedName>
        <fullName evidence="7">SLBB domain-containing protein</fullName>
    </submittedName>
</protein>
<keyword evidence="4" id="KW-0408">Iron</keyword>
<accession>A0A8J6JKU4</accession>
<evidence type="ECO:0000256" key="3">
    <source>
        <dbReference type="ARBA" id="ARBA00022723"/>
    </source>
</evidence>
<dbReference type="Gene3D" id="3.40.50.11540">
    <property type="entry name" value="NADH-ubiquinone oxidoreductase 51kDa subunit"/>
    <property type="match status" value="1"/>
</dbReference>
<dbReference type="FunFam" id="3.40.50.11540:FF:000001">
    <property type="entry name" value="NADH dehydrogenase [ubiquinone] flavoprotein 1, mitochondrial"/>
    <property type="match status" value="1"/>
</dbReference>
<dbReference type="InterPro" id="IPR037207">
    <property type="entry name" value="Nuop51_4Fe4S-bd_sf"/>
</dbReference>
<evidence type="ECO:0000259" key="6">
    <source>
        <dbReference type="SMART" id="SM00928"/>
    </source>
</evidence>
<dbReference type="Gene3D" id="6.10.250.1450">
    <property type="match status" value="1"/>
</dbReference>
<evidence type="ECO:0000256" key="1">
    <source>
        <dbReference type="ARBA" id="ARBA00007523"/>
    </source>
</evidence>
<organism evidence="7 8">
    <name type="scientific">Lawsonibacter faecis</name>
    <dbReference type="NCBI Taxonomy" id="2763052"/>
    <lineage>
        <taxon>Bacteria</taxon>
        <taxon>Bacillati</taxon>
        <taxon>Bacillota</taxon>
        <taxon>Clostridia</taxon>
        <taxon>Eubacteriales</taxon>
        <taxon>Oscillospiraceae</taxon>
        <taxon>Lawsonibacter</taxon>
    </lineage>
</organism>
<dbReference type="InterPro" id="IPR019575">
    <property type="entry name" value="Nuop51_4Fe4S-bd"/>
</dbReference>
<evidence type="ECO:0000313" key="7">
    <source>
        <dbReference type="EMBL" id="MBC5737112.1"/>
    </source>
</evidence>
<dbReference type="InterPro" id="IPR011538">
    <property type="entry name" value="Nuo51_FMN-bd"/>
</dbReference>